<reference evidence="1" key="1">
    <citation type="submission" date="2020-10" db="EMBL/GenBank/DDBJ databases">
        <authorList>
            <person name="Castelo-Branco R."/>
            <person name="Eusebio N."/>
            <person name="Adriana R."/>
            <person name="Vieira A."/>
            <person name="Brugerolle De Fraissinette N."/>
            <person name="Rezende De Castro R."/>
            <person name="Schneider M.P."/>
            <person name="Vasconcelos V."/>
            <person name="Leao P.N."/>
        </authorList>
    </citation>
    <scope>NUCLEOTIDE SEQUENCE</scope>
    <source>
        <strain evidence="1">LEGE 04289</strain>
    </source>
</reference>
<feature type="non-terminal residue" evidence="1">
    <location>
        <position position="151"/>
    </location>
</feature>
<organism evidence="1 2">
    <name type="scientific">Dolichospermum flos-aquae LEGE 04289</name>
    <dbReference type="NCBI Taxonomy" id="1828708"/>
    <lineage>
        <taxon>Bacteria</taxon>
        <taxon>Bacillati</taxon>
        <taxon>Cyanobacteriota</taxon>
        <taxon>Cyanophyceae</taxon>
        <taxon>Nostocales</taxon>
        <taxon>Aphanizomenonaceae</taxon>
        <taxon>Dolichospermum</taxon>
    </lineage>
</organism>
<dbReference type="Proteomes" id="UP000597867">
    <property type="component" value="Unassembled WGS sequence"/>
</dbReference>
<gene>
    <name evidence="1" type="ORF">IQ222_09435</name>
</gene>
<evidence type="ECO:0000313" key="1">
    <source>
        <dbReference type="EMBL" id="MBE9219007.1"/>
    </source>
</evidence>
<dbReference type="EMBL" id="JADEWF010000026">
    <property type="protein sequence ID" value="MBE9219007.1"/>
    <property type="molecule type" value="Genomic_DNA"/>
</dbReference>
<sequence length="151" mass="15803">MAIPTDGNDILVGTDGYDNIDGLDGNDLIQGLAGNDSLYGSDGNDTLEGGDGDDYLNPGDGVNAIAGGTGSDKLDLNYDYNTDGITINYSSPTNGTISDGSTIKEVERIDLVTGSGNDNIDISATDNTRSSDPYYGNNWYHNDTKVYANNG</sequence>
<evidence type="ECO:0000313" key="2">
    <source>
        <dbReference type="Proteomes" id="UP000597867"/>
    </source>
</evidence>
<accession>A0ACC5Q2Y9</accession>
<proteinExistence type="predicted"/>
<comment type="caution">
    <text evidence="1">The sequence shown here is derived from an EMBL/GenBank/DDBJ whole genome shotgun (WGS) entry which is preliminary data.</text>
</comment>
<protein>
    <submittedName>
        <fullName evidence="1">Hemolysin</fullName>
    </submittedName>
</protein>
<name>A0ACC5Q2Y9_DOLFA</name>
<keyword evidence="2" id="KW-1185">Reference proteome</keyword>